<gene>
    <name evidence="1" type="ORF">MNODULE_20140</name>
</gene>
<dbReference type="EMBL" id="VTOW01000005">
    <property type="protein sequence ID" value="NKE73069.1"/>
    <property type="molecule type" value="Genomic_DNA"/>
</dbReference>
<dbReference type="SUPFAM" id="SSF53850">
    <property type="entry name" value="Periplasmic binding protein-like II"/>
    <property type="match status" value="1"/>
</dbReference>
<dbReference type="Proteomes" id="UP000534783">
    <property type="component" value="Unassembled WGS sequence"/>
</dbReference>
<evidence type="ECO:0000313" key="1">
    <source>
        <dbReference type="EMBL" id="NKE73069.1"/>
    </source>
</evidence>
<reference evidence="1 2" key="1">
    <citation type="journal article" date="2020" name="Nature">
        <title>Bacterial chemolithoautotrophy via manganese oxidation.</title>
        <authorList>
            <person name="Yu H."/>
            <person name="Leadbetter J.R."/>
        </authorList>
    </citation>
    <scope>NUCLEOTIDE SEQUENCE [LARGE SCALE GENOMIC DNA]</scope>
    <source>
        <strain evidence="1 2">Mn-1</strain>
    </source>
</reference>
<organism evidence="1 2">
    <name type="scientific">Candidatus Manganitrophus noduliformans</name>
    <dbReference type="NCBI Taxonomy" id="2606439"/>
    <lineage>
        <taxon>Bacteria</taxon>
        <taxon>Pseudomonadati</taxon>
        <taxon>Nitrospirota</taxon>
        <taxon>Nitrospiria</taxon>
        <taxon>Candidatus Troglogloeales</taxon>
        <taxon>Candidatus Manganitrophaceae</taxon>
        <taxon>Candidatus Manganitrophus</taxon>
    </lineage>
</organism>
<sequence>MKKVFFLILLFWAPLIATFIEAGSASVKIIVHPSNPVSMLKKTQVSNFFLKKNTSWESGRKVLPVDQSESSPARIRFTEEIHGKEIHSVISYWQKQIFSGRGVPPVEKNSDREVISYVLENPDAIGYVSEGTSVGDGVKVLKVLD</sequence>
<accession>A0A7X6DTU9</accession>
<proteinExistence type="predicted"/>
<evidence type="ECO:0000313" key="2">
    <source>
        <dbReference type="Proteomes" id="UP000534783"/>
    </source>
</evidence>
<dbReference type="RefSeq" id="WP_168063017.1">
    <property type="nucleotide sequence ID" value="NZ_VTOW01000005.1"/>
</dbReference>
<name>A0A7X6DTU9_9BACT</name>
<dbReference type="AlphaFoldDB" id="A0A7X6DTU9"/>
<protein>
    <submittedName>
        <fullName evidence="1">Phosphate ABC transporter substrate-binding protein</fullName>
    </submittedName>
</protein>
<comment type="caution">
    <text evidence="1">The sequence shown here is derived from an EMBL/GenBank/DDBJ whole genome shotgun (WGS) entry which is preliminary data.</text>
</comment>
<dbReference type="Gene3D" id="3.40.190.10">
    <property type="entry name" value="Periplasmic binding protein-like II"/>
    <property type="match status" value="1"/>
</dbReference>
<keyword evidence="2" id="KW-1185">Reference proteome</keyword>